<dbReference type="Gene3D" id="3.30.70.270">
    <property type="match status" value="1"/>
</dbReference>
<dbReference type="SMART" id="SM00267">
    <property type="entry name" value="GGDEF"/>
    <property type="match status" value="1"/>
</dbReference>
<dbReference type="InterPro" id="IPR029787">
    <property type="entry name" value="Nucleotide_cyclase"/>
</dbReference>
<feature type="transmembrane region" description="Helical" evidence="1">
    <location>
        <begin position="96"/>
        <end position="112"/>
    </location>
</feature>
<feature type="transmembrane region" description="Helical" evidence="1">
    <location>
        <begin position="37"/>
        <end position="56"/>
    </location>
</feature>
<dbReference type="GO" id="GO:0052621">
    <property type="term" value="F:diguanylate cyclase activity"/>
    <property type="evidence" value="ECO:0007669"/>
    <property type="project" value="TreeGrafter"/>
</dbReference>
<keyword evidence="1" id="KW-1133">Transmembrane helix</keyword>
<dbReference type="RefSeq" id="WP_099697789.1">
    <property type="nucleotide sequence ID" value="NZ_NOVD01000010.1"/>
</dbReference>
<dbReference type="SUPFAM" id="SSF55073">
    <property type="entry name" value="Nucleotide cyclase"/>
    <property type="match status" value="1"/>
</dbReference>
<feature type="transmembrane region" description="Helical" evidence="1">
    <location>
        <begin position="144"/>
        <end position="164"/>
    </location>
</feature>
<dbReference type="Proteomes" id="UP000230886">
    <property type="component" value="Unassembled WGS sequence"/>
</dbReference>
<dbReference type="InterPro" id="IPR000160">
    <property type="entry name" value="GGDEF_dom"/>
</dbReference>
<dbReference type="InterPro" id="IPR050469">
    <property type="entry name" value="Diguanylate_Cyclase"/>
</dbReference>
<reference evidence="3 4" key="1">
    <citation type="submission" date="2017-07" db="EMBL/GenBank/DDBJ databases">
        <title>Draft sequence of Rhodococcus enclensis 23b-28.</title>
        <authorList>
            <person name="Besaury L."/>
            <person name="Sancelme M."/>
            <person name="Amato P."/>
            <person name="Lallement A."/>
            <person name="Delort A.-M."/>
        </authorList>
    </citation>
    <scope>NUCLEOTIDE SEQUENCE [LARGE SCALE GENOMIC DNA]</scope>
    <source>
        <strain evidence="3 4">23b-28</strain>
    </source>
</reference>
<comment type="caution">
    <text evidence="3">The sequence shown here is derived from an EMBL/GenBank/DDBJ whole genome shotgun (WGS) entry which is preliminary data.</text>
</comment>
<dbReference type="NCBIfam" id="TIGR00254">
    <property type="entry name" value="GGDEF"/>
    <property type="match status" value="1"/>
</dbReference>
<keyword evidence="1" id="KW-0812">Transmembrane</keyword>
<evidence type="ECO:0000313" key="4">
    <source>
        <dbReference type="Proteomes" id="UP000230886"/>
    </source>
</evidence>
<feature type="transmembrane region" description="Helical" evidence="1">
    <location>
        <begin position="68"/>
        <end position="89"/>
    </location>
</feature>
<dbReference type="PANTHER" id="PTHR45138">
    <property type="entry name" value="REGULATORY COMPONENTS OF SENSORY TRANSDUCTION SYSTEM"/>
    <property type="match status" value="1"/>
</dbReference>
<evidence type="ECO:0000313" key="3">
    <source>
        <dbReference type="EMBL" id="PCK26298.1"/>
    </source>
</evidence>
<keyword evidence="1" id="KW-0472">Membrane</keyword>
<dbReference type="Pfam" id="PF00990">
    <property type="entry name" value="GGDEF"/>
    <property type="match status" value="1"/>
</dbReference>
<dbReference type="PROSITE" id="PS50887">
    <property type="entry name" value="GGDEF"/>
    <property type="match status" value="1"/>
</dbReference>
<dbReference type="GO" id="GO:0005886">
    <property type="term" value="C:plasma membrane"/>
    <property type="evidence" value="ECO:0007669"/>
    <property type="project" value="TreeGrafter"/>
</dbReference>
<sequence>MTSQMKSMRTLTREWLILPDQYDRFTRYLRDNGLTTATRLLLGIIVIGLGVCALLNRFSPAGPTSTIALFFNTAVVISCFVVGVSWWVFGPTKRRSFGFVVFCDIAVTISVVGDSSQLARLLTCVIFALVGIYIAYFHNPKLQIAHIAFSLLVIAVAAQPILFGPDRDPALGVSKVLVVITALVVCAFISQIVLTMLSMDASSSDLDPLTGLLNRRGLDRHVEKVLEGFQRQESAALLVIAIDIDRFKTINDVHGHDVGDRIILRVSQRLSAWAHADAVVARVGGDEFILVQRLSVPAIGPMLNSIGPAMHSNTDEIPSTSSIGIAVRTHKFVAGEDRAAAFTDMQKVADSAMYESKRLGGGRVHTIVTTAGR</sequence>
<evidence type="ECO:0000256" key="1">
    <source>
        <dbReference type="SAM" id="Phobius"/>
    </source>
</evidence>
<feature type="domain" description="GGDEF" evidence="2">
    <location>
        <begin position="235"/>
        <end position="369"/>
    </location>
</feature>
<dbReference type="GO" id="GO:0043709">
    <property type="term" value="P:cell adhesion involved in single-species biofilm formation"/>
    <property type="evidence" value="ECO:0007669"/>
    <property type="project" value="TreeGrafter"/>
</dbReference>
<dbReference type="AlphaFoldDB" id="A0A2A5J9M1"/>
<dbReference type="GO" id="GO:1902201">
    <property type="term" value="P:negative regulation of bacterial-type flagellum-dependent cell motility"/>
    <property type="evidence" value="ECO:0007669"/>
    <property type="project" value="TreeGrafter"/>
</dbReference>
<gene>
    <name evidence="3" type="ORF">CHR55_17050</name>
</gene>
<evidence type="ECO:0000259" key="2">
    <source>
        <dbReference type="PROSITE" id="PS50887"/>
    </source>
</evidence>
<dbReference type="InterPro" id="IPR043128">
    <property type="entry name" value="Rev_trsase/Diguanyl_cyclase"/>
</dbReference>
<name>A0A2A5J9M1_RHOSG</name>
<organism evidence="3 4">
    <name type="scientific">Rhodococcus qingshengii</name>
    <dbReference type="NCBI Taxonomy" id="334542"/>
    <lineage>
        <taxon>Bacteria</taxon>
        <taxon>Bacillati</taxon>
        <taxon>Actinomycetota</taxon>
        <taxon>Actinomycetes</taxon>
        <taxon>Mycobacteriales</taxon>
        <taxon>Nocardiaceae</taxon>
        <taxon>Rhodococcus</taxon>
        <taxon>Rhodococcus erythropolis group</taxon>
    </lineage>
</organism>
<feature type="transmembrane region" description="Helical" evidence="1">
    <location>
        <begin position="176"/>
        <end position="197"/>
    </location>
</feature>
<dbReference type="EMBL" id="NOVD01000010">
    <property type="protein sequence ID" value="PCK26298.1"/>
    <property type="molecule type" value="Genomic_DNA"/>
</dbReference>
<feature type="transmembrane region" description="Helical" evidence="1">
    <location>
        <begin position="118"/>
        <end position="137"/>
    </location>
</feature>
<dbReference type="PANTHER" id="PTHR45138:SF9">
    <property type="entry name" value="DIGUANYLATE CYCLASE DGCM-RELATED"/>
    <property type="match status" value="1"/>
</dbReference>
<dbReference type="CDD" id="cd01949">
    <property type="entry name" value="GGDEF"/>
    <property type="match status" value="1"/>
</dbReference>
<protein>
    <submittedName>
        <fullName evidence="3">GGDEF domain-containing protein</fullName>
    </submittedName>
</protein>
<proteinExistence type="predicted"/>
<accession>A0A2A5J9M1</accession>